<proteinExistence type="predicted"/>
<comment type="caution">
    <text evidence="1">The sequence shown here is derived from an EMBL/GenBank/DDBJ whole genome shotgun (WGS) entry which is preliminary data.</text>
</comment>
<protein>
    <submittedName>
        <fullName evidence="1">Uncharacterized protein</fullName>
    </submittedName>
</protein>
<reference evidence="1 2" key="1">
    <citation type="journal article" date="2019" name="Commun. Biol.">
        <title>The bagworm genome reveals a unique fibroin gene that provides high tensile strength.</title>
        <authorList>
            <person name="Kono N."/>
            <person name="Nakamura H."/>
            <person name="Ohtoshi R."/>
            <person name="Tomita M."/>
            <person name="Numata K."/>
            <person name="Arakawa K."/>
        </authorList>
    </citation>
    <scope>NUCLEOTIDE SEQUENCE [LARGE SCALE GENOMIC DNA]</scope>
</reference>
<dbReference type="Proteomes" id="UP000299102">
    <property type="component" value="Unassembled WGS sequence"/>
</dbReference>
<name>A0A4C1YAS4_EUMVA</name>
<keyword evidence="2" id="KW-1185">Reference proteome</keyword>
<dbReference type="EMBL" id="BGZK01001113">
    <property type="protein sequence ID" value="GBP71565.1"/>
    <property type="molecule type" value="Genomic_DNA"/>
</dbReference>
<gene>
    <name evidence="1" type="ORF">EVAR_42030_1</name>
</gene>
<dbReference type="AlphaFoldDB" id="A0A4C1YAS4"/>
<organism evidence="1 2">
    <name type="scientific">Eumeta variegata</name>
    <name type="common">Bagworm moth</name>
    <name type="synonym">Eumeta japonica</name>
    <dbReference type="NCBI Taxonomy" id="151549"/>
    <lineage>
        <taxon>Eukaryota</taxon>
        <taxon>Metazoa</taxon>
        <taxon>Ecdysozoa</taxon>
        <taxon>Arthropoda</taxon>
        <taxon>Hexapoda</taxon>
        <taxon>Insecta</taxon>
        <taxon>Pterygota</taxon>
        <taxon>Neoptera</taxon>
        <taxon>Endopterygota</taxon>
        <taxon>Lepidoptera</taxon>
        <taxon>Glossata</taxon>
        <taxon>Ditrysia</taxon>
        <taxon>Tineoidea</taxon>
        <taxon>Psychidae</taxon>
        <taxon>Oiketicinae</taxon>
        <taxon>Eumeta</taxon>
    </lineage>
</organism>
<evidence type="ECO:0000313" key="1">
    <source>
        <dbReference type="EMBL" id="GBP71565.1"/>
    </source>
</evidence>
<evidence type="ECO:0000313" key="2">
    <source>
        <dbReference type="Proteomes" id="UP000299102"/>
    </source>
</evidence>
<accession>A0A4C1YAS4</accession>
<sequence>MTSTEHRGRGGVGRGEAVVARVGTAGGRRAAGCGLRSSLSKFRKWHVSGRAGDAVFDSMEEFEFENRACRDTLFMSPSTSAVTDVVSDKYHIPIQEVGNRLVTPLGLRVSMDGGDQLL</sequence>